<name>A1CJJ3_ASPCL</name>
<dbReference type="AlphaFoldDB" id="A1CJJ3"/>
<reference evidence="3 4" key="1">
    <citation type="journal article" date="2008" name="PLoS Genet.">
        <title>Genomic islands in the pathogenic filamentous fungus Aspergillus fumigatus.</title>
        <authorList>
            <person name="Fedorova N.D."/>
            <person name="Khaldi N."/>
            <person name="Joardar V.S."/>
            <person name="Maiti R."/>
            <person name="Amedeo P."/>
            <person name="Anderson M.J."/>
            <person name="Crabtree J."/>
            <person name="Silva J.C."/>
            <person name="Badger J.H."/>
            <person name="Albarraq A."/>
            <person name="Angiuoli S."/>
            <person name="Bussey H."/>
            <person name="Bowyer P."/>
            <person name="Cotty P.J."/>
            <person name="Dyer P.S."/>
            <person name="Egan A."/>
            <person name="Galens K."/>
            <person name="Fraser-Liggett C.M."/>
            <person name="Haas B.J."/>
            <person name="Inman J.M."/>
            <person name="Kent R."/>
            <person name="Lemieux S."/>
            <person name="Malavazi I."/>
            <person name="Orvis J."/>
            <person name="Roemer T."/>
            <person name="Ronning C.M."/>
            <person name="Sundaram J.P."/>
            <person name="Sutton G."/>
            <person name="Turner G."/>
            <person name="Venter J.C."/>
            <person name="White O.R."/>
            <person name="Whitty B.R."/>
            <person name="Youngman P."/>
            <person name="Wolfe K.H."/>
            <person name="Goldman G.H."/>
            <person name="Wortman J.R."/>
            <person name="Jiang B."/>
            <person name="Denning D.W."/>
            <person name="Nierman W.C."/>
        </authorList>
    </citation>
    <scope>NUCLEOTIDE SEQUENCE [LARGE SCALE GENOMIC DNA]</scope>
    <source>
        <strain evidence="4">ATCC 1007 / CBS 513.65 / DSM 816 / NCTC 3887 / NRRL 1</strain>
    </source>
</reference>
<feature type="coiled-coil region" evidence="1">
    <location>
        <begin position="400"/>
        <end position="438"/>
    </location>
</feature>
<dbReference type="EMBL" id="DS027056">
    <property type="protein sequence ID" value="EAW09317.1"/>
    <property type="molecule type" value="Genomic_DNA"/>
</dbReference>
<feature type="compositionally biased region" description="Basic and acidic residues" evidence="2">
    <location>
        <begin position="506"/>
        <end position="517"/>
    </location>
</feature>
<feature type="coiled-coil region" evidence="1">
    <location>
        <begin position="283"/>
        <end position="325"/>
    </location>
</feature>
<organism evidence="3 4">
    <name type="scientific">Aspergillus clavatus (strain ATCC 1007 / CBS 513.65 / DSM 816 / NCTC 3887 / NRRL 1 / QM 1276 / 107)</name>
    <dbReference type="NCBI Taxonomy" id="344612"/>
    <lineage>
        <taxon>Eukaryota</taxon>
        <taxon>Fungi</taxon>
        <taxon>Dikarya</taxon>
        <taxon>Ascomycota</taxon>
        <taxon>Pezizomycotina</taxon>
        <taxon>Eurotiomycetes</taxon>
        <taxon>Eurotiomycetidae</taxon>
        <taxon>Eurotiales</taxon>
        <taxon>Aspergillaceae</taxon>
        <taxon>Aspergillus</taxon>
        <taxon>Aspergillus subgen. Fumigati</taxon>
    </lineage>
</organism>
<gene>
    <name evidence="3" type="ORF">ACLA_035200</name>
</gene>
<dbReference type="VEuPathDB" id="FungiDB:ACLA_035200"/>
<dbReference type="Proteomes" id="UP000006701">
    <property type="component" value="Unassembled WGS sequence"/>
</dbReference>
<dbReference type="OMA" id="HYETRDS"/>
<keyword evidence="4" id="KW-1185">Reference proteome</keyword>
<dbReference type="RefSeq" id="XP_001270743.1">
    <property type="nucleotide sequence ID" value="XM_001270742.1"/>
</dbReference>
<evidence type="ECO:0000313" key="3">
    <source>
        <dbReference type="EMBL" id="EAW09317.1"/>
    </source>
</evidence>
<dbReference type="KEGG" id="act:ACLA_035200"/>
<evidence type="ECO:0000256" key="2">
    <source>
        <dbReference type="SAM" id="MobiDB-lite"/>
    </source>
</evidence>
<evidence type="ECO:0000313" key="4">
    <source>
        <dbReference type="Proteomes" id="UP000006701"/>
    </source>
</evidence>
<dbReference type="OrthoDB" id="9977870at2759"/>
<keyword evidence="1" id="KW-0175">Coiled coil</keyword>
<feature type="region of interest" description="Disordered" evidence="2">
    <location>
        <begin position="497"/>
        <end position="517"/>
    </location>
</feature>
<feature type="compositionally biased region" description="Polar residues" evidence="2">
    <location>
        <begin position="104"/>
        <end position="119"/>
    </location>
</feature>
<dbReference type="STRING" id="344612.A1CJJ3"/>
<dbReference type="GeneID" id="4702878"/>
<feature type="region of interest" description="Disordered" evidence="2">
    <location>
        <begin position="339"/>
        <end position="369"/>
    </location>
</feature>
<dbReference type="HOGENOM" id="CLU_507247_0_0_1"/>
<sequence>MEPIKSVGLDEDQYRNEVLLLPTEDSETSRDQQLADEAHELGLKVPEIEVTASLAASIASGMIDLSSPVLSSGSSTDRNSICEVAPPHDTPALDQVASSLSELTVSSDTPKCGSTRSIASLSTRPTSYSSSEGIVAHSLNGIFARPSSHRSSLLSISSSDKKEKRRSSLKSAIGKIHFRKRRTPSTVLLPPAAEIIVAKDEGGVERVYVEAQPSESLNSSAAEEEEALKLEIPFYHKESLDRSLENTELAQLRDSHTLERDRHLAFQDAFLIRLRRKQQALVVDRLSENKAAEEQKREKNAADAARMEERQLAVEIDQLREFEKEKQNSRTRIKYMEGYFSNAHPPPTSDSESVSDTDRTPPARTYTSQQKAQLVQEYHDHEGMDRLHTAKIKVLRDRQELRLQVAVARMERELDALIDKHALEFAELQRQHQQEESLALHTLDAKKAKLRRRWNLEEAVLRTKLELQHGQPYGPLPPLSFSNPTYETRDSAICVSETTASIGGDEQTHPKESGLVH</sequence>
<protein>
    <submittedName>
        <fullName evidence="3">Uncharacterized protein</fullName>
    </submittedName>
</protein>
<proteinExistence type="predicted"/>
<feature type="region of interest" description="Disordered" evidence="2">
    <location>
        <begin position="104"/>
        <end position="128"/>
    </location>
</feature>
<accession>A1CJJ3</accession>
<dbReference type="eggNOG" id="ENOG502SNAC">
    <property type="taxonomic scope" value="Eukaryota"/>
</dbReference>
<evidence type="ECO:0000256" key="1">
    <source>
        <dbReference type="SAM" id="Coils"/>
    </source>
</evidence>